<evidence type="ECO:0000256" key="2">
    <source>
        <dbReference type="ARBA" id="ARBA00022679"/>
    </source>
</evidence>
<dbReference type="PANTHER" id="PTHR22916:SF51">
    <property type="entry name" value="GLYCOSYLTRANSFERASE EPSH-RELATED"/>
    <property type="match status" value="1"/>
</dbReference>
<dbReference type="EMBL" id="JACCGK010000017">
    <property type="protein sequence ID" value="NYT74370.1"/>
    <property type="molecule type" value="Genomic_DNA"/>
</dbReference>
<keyword evidence="2 4" id="KW-0808">Transferase</keyword>
<dbReference type="Proteomes" id="UP000520876">
    <property type="component" value="Unassembled WGS sequence"/>
</dbReference>
<dbReference type="InterPro" id="IPR001173">
    <property type="entry name" value="Glyco_trans_2-like"/>
</dbReference>
<feature type="domain" description="Glycosyltransferase 2-like" evidence="3">
    <location>
        <begin position="10"/>
        <end position="135"/>
    </location>
</feature>
<name>A0A7Z0N9Y8_9GAMM</name>
<dbReference type="RefSeq" id="WP_180094720.1">
    <property type="nucleotide sequence ID" value="NZ_JACCGK010000017.1"/>
</dbReference>
<keyword evidence="5" id="KW-1185">Reference proteome</keyword>
<proteinExistence type="predicted"/>
<evidence type="ECO:0000313" key="5">
    <source>
        <dbReference type="Proteomes" id="UP000520876"/>
    </source>
</evidence>
<dbReference type="AlphaFoldDB" id="A0A7Z0N9Y8"/>
<accession>A0A7Z0N9Y8</accession>
<gene>
    <name evidence="4" type="ORF">HZU72_18345</name>
</gene>
<comment type="caution">
    <text evidence="4">The sequence shown here is derived from an EMBL/GenBank/DDBJ whole genome shotgun (WGS) entry which is preliminary data.</text>
</comment>
<evidence type="ECO:0000259" key="3">
    <source>
        <dbReference type="Pfam" id="PF00535"/>
    </source>
</evidence>
<evidence type="ECO:0000313" key="4">
    <source>
        <dbReference type="EMBL" id="NYT74370.1"/>
    </source>
</evidence>
<dbReference type="InterPro" id="IPR029044">
    <property type="entry name" value="Nucleotide-diphossugar_trans"/>
</dbReference>
<evidence type="ECO:0000256" key="1">
    <source>
        <dbReference type="ARBA" id="ARBA00022676"/>
    </source>
</evidence>
<reference evidence="4 5" key="1">
    <citation type="submission" date="2020-07" db="EMBL/GenBank/DDBJ databases">
        <title>Halomonas sp. QX-2 draft genome sequence.</title>
        <authorList>
            <person name="Qiu X."/>
        </authorList>
    </citation>
    <scope>NUCLEOTIDE SEQUENCE [LARGE SCALE GENOMIC DNA]</scope>
    <source>
        <strain evidence="4 5">QX-2</strain>
    </source>
</reference>
<sequence>MKVIKTKLVSIVVPAYNVENYIYNCLSSVIDQTYSEIEVLVINDASTDRTYDAILEIIKKDARVKVIDLESNVGVHAARAKGIREARGDFIGFVDGDDRIAPEMVEILLESATENNADIAICGAEKVTESGVKLGSKVFFSKPFCQQANIFEDFCSRRFGSGVLWNKLYKAELIKKHGAIILDRKVDASEDYIVNVGCFSEAACVSVVSNFLYYYLLRSESASQGKNKAKHFVRIIDAYAECLKVYSNLTTSQKEEVTRLYSSQLCFNDYQVGSVDELYSYNDNLKESIISFSCSYPAGLYSLIHSFQKQENINASKVDKLKKHFKKILKSFYIKGV</sequence>
<dbReference type="Pfam" id="PF00535">
    <property type="entry name" value="Glycos_transf_2"/>
    <property type="match status" value="1"/>
</dbReference>
<organism evidence="4 5">
    <name type="scientific">Vreelandella sedimenti</name>
    <dbReference type="NCBI Taxonomy" id="2729618"/>
    <lineage>
        <taxon>Bacteria</taxon>
        <taxon>Pseudomonadati</taxon>
        <taxon>Pseudomonadota</taxon>
        <taxon>Gammaproteobacteria</taxon>
        <taxon>Oceanospirillales</taxon>
        <taxon>Halomonadaceae</taxon>
        <taxon>Vreelandella</taxon>
    </lineage>
</organism>
<dbReference type="Gene3D" id="3.90.550.10">
    <property type="entry name" value="Spore Coat Polysaccharide Biosynthesis Protein SpsA, Chain A"/>
    <property type="match status" value="1"/>
</dbReference>
<dbReference type="GO" id="GO:0016758">
    <property type="term" value="F:hexosyltransferase activity"/>
    <property type="evidence" value="ECO:0007669"/>
    <property type="project" value="UniProtKB-ARBA"/>
</dbReference>
<dbReference type="PANTHER" id="PTHR22916">
    <property type="entry name" value="GLYCOSYLTRANSFERASE"/>
    <property type="match status" value="1"/>
</dbReference>
<protein>
    <submittedName>
        <fullName evidence="4">Glycosyltransferase family 2 protein</fullName>
    </submittedName>
</protein>
<dbReference type="SUPFAM" id="SSF53448">
    <property type="entry name" value="Nucleotide-diphospho-sugar transferases"/>
    <property type="match status" value="1"/>
</dbReference>
<keyword evidence="1" id="KW-0328">Glycosyltransferase</keyword>
<dbReference type="CDD" id="cd00761">
    <property type="entry name" value="Glyco_tranf_GTA_type"/>
    <property type="match status" value="1"/>
</dbReference>